<feature type="compositionally biased region" description="Polar residues" evidence="1">
    <location>
        <begin position="26"/>
        <end position="43"/>
    </location>
</feature>
<feature type="compositionally biased region" description="Low complexity" evidence="1">
    <location>
        <begin position="47"/>
        <end position="57"/>
    </location>
</feature>
<protein>
    <submittedName>
        <fullName evidence="2">Uncharacterized protein</fullName>
    </submittedName>
</protein>
<dbReference type="EMBL" id="GDQN01009138">
    <property type="protein sequence ID" value="JAT81916.1"/>
    <property type="molecule type" value="Transcribed_RNA"/>
</dbReference>
<evidence type="ECO:0000313" key="2">
    <source>
        <dbReference type="EMBL" id="JAT81916.1"/>
    </source>
</evidence>
<name>A0A1E1W4L3_PECGO</name>
<feature type="region of interest" description="Disordered" evidence="1">
    <location>
        <begin position="125"/>
        <end position="176"/>
    </location>
</feature>
<organism evidence="2">
    <name type="scientific">Pectinophora gossypiella</name>
    <name type="common">Cotton pink bollworm</name>
    <name type="synonym">Depressaria gossypiella</name>
    <dbReference type="NCBI Taxonomy" id="13191"/>
    <lineage>
        <taxon>Eukaryota</taxon>
        <taxon>Metazoa</taxon>
        <taxon>Ecdysozoa</taxon>
        <taxon>Arthropoda</taxon>
        <taxon>Hexapoda</taxon>
        <taxon>Insecta</taxon>
        <taxon>Pterygota</taxon>
        <taxon>Neoptera</taxon>
        <taxon>Endopterygota</taxon>
        <taxon>Lepidoptera</taxon>
        <taxon>Glossata</taxon>
        <taxon>Ditrysia</taxon>
        <taxon>Gelechioidea</taxon>
        <taxon>Gelechiidae</taxon>
        <taxon>Apatetrinae</taxon>
        <taxon>Pectinophora</taxon>
    </lineage>
</organism>
<feature type="non-terminal residue" evidence="2">
    <location>
        <position position="176"/>
    </location>
</feature>
<accession>A0A1E1W4L3</accession>
<feature type="non-terminal residue" evidence="2">
    <location>
        <position position="1"/>
    </location>
</feature>
<feature type="compositionally biased region" description="Basic and acidic residues" evidence="1">
    <location>
        <begin position="1"/>
        <end position="11"/>
    </location>
</feature>
<dbReference type="OrthoDB" id="272624at2759"/>
<feature type="compositionally biased region" description="Basic residues" evidence="1">
    <location>
        <begin position="135"/>
        <end position="151"/>
    </location>
</feature>
<sequence>PPPRNSPDRRRIASPGIPPSPKPVYSNENVQKPASHQIPTAQDDSTKNTTSNTSQNNEKVNATPHREKKNDIPDDYSVPSVPESLTDETVMDGIVPLQTTKSAPKPIDLLKNEIISECAEVSFDPIVPLPSPSKVRPKLRPAPRLAPHRRNSIQGSASESEDESRRALLHSGAATP</sequence>
<gene>
    <name evidence="2" type="ORF">g.17960</name>
</gene>
<reference evidence="2" key="1">
    <citation type="submission" date="2015-09" db="EMBL/GenBank/DDBJ databases">
        <title>De novo assembly of Pectinophora gossypiella (Pink Bollworm) gut transcriptome.</title>
        <authorList>
            <person name="Tassone E.E."/>
        </authorList>
    </citation>
    <scope>NUCLEOTIDE SEQUENCE</scope>
</reference>
<dbReference type="AlphaFoldDB" id="A0A1E1W4L3"/>
<proteinExistence type="predicted"/>
<feature type="region of interest" description="Disordered" evidence="1">
    <location>
        <begin position="1"/>
        <end position="87"/>
    </location>
</feature>
<evidence type="ECO:0000256" key="1">
    <source>
        <dbReference type="SAM" id="MobiDB-lite"/>
    </source>
</evidence>